<keyword evidence="2" id="KW-1185">Reference proteome</keyword>
<protein>
    <submittedName>
        <fullName evidence="1">Uncharacterized protein</fullName>
    </submittedName>
</protein>
<dbReference type="Proteomes" id="UP000295122">
    <property type="component" value="Unassembled WGS sequence"/>
</dbReference>
<evidence type="ECO:0000313" key="1">
    <source>
        <dbReference type="EMBL" id="TDR90263.1"/>
    </source>
</evidence>
<organism evidence="1 2">
    <name type="scientific">Enterovirga rhinocerotis</name>
    <dbReference type="NCBI Taxonomy" id="1339210"/>
    <lineage>
        <taxon>Bacteria</taxon>
        <taxon>Pseudomonadati</taxon>
        <taxon>Pseudomonadota</taxon>
        <taxon>Alphaproteobacteria</taxon>
        <taxon>Hyphomicrobiales</taxon>
        <taxon>Methylobacteriaceae</taxon>
        <taxon>Enterovirga</taxon>
    </lineage>
</organism>
<gene>
    <name evidence="1" type="ORF">EV668_3109</name>
</gene>
<sequence>MGSRIWVVVQDDGLGTPLAGFLSQAEADAYAKHQQSDWYSHSVREVPLMRFVPAVIEPTELPTTPPTGESHG</sequence>
<dbReference type="EMBL" id="SNZR01000013">
    <property type="protein sequence ID" value="TDR90263.1"/>
    <property type="molecule type" value="Genomic_DNA"/>
</dbReference>
<dbReference type="RefSeq" id="WP_133771518.1">
    <property type="nucleotide sequence ID" value="NZ_SNZR01000013.1"/>
</dbReference>
<name>A0A4R7BXM8_9HYPH</name>
<reference evidence="1 2" key="1">
    <citation type="submission" date="2019-03" db="EMBL/GenBank/DDBJ databases">
        <title>Genomic Encyclopedia of Type Strains, Phase IV (KMG-IV): sequencing the most valuable type-strain genomes for metagenomic binning, comparative biology and taxonomic classification.</title>
        <authorList>
            <person name="Goeker M."/>
        </authorList>
    </citation>
    <scope>NUCLEOTIDE SEQUENCE [LARGE SCALE GENOMIC DNA]</scope>
    <source>
        <strain evidence="1 2">DSM 25903</strain>
    </source>
</reference>
<evidence type="ECO:0000313" key="2">
    <source>
        <dbReference type="Proteomes" id="UP000295122"/>
    </source>
</evidence>
<dbReference type="AlphaFoldDB" id="A0A4R7BXM8"/>
<proteinExistence type="predicted"/>
<dbReference type="OrthoDB" id="5526311at2"/>
<comment type="caution">
    <text evidence="1">The sequence shown here is derived from an EMBL/GenBank/DDBJ whole genome shotgun (WGS) entry which is preliminary data.</text>
</comment>
<accession>A0A4R7BXM8</accession>